<dbReference type="InterPro" id="IPR041698">
    <property type="entry name" value="Methyltransf_25"/>
</dbReference>
<evidence type="ECO:0000313" key="3">
    <source>
        <dbReference type="Proteomes" id="UP001606303"/>
    </source>
</evidence>
<evidence type="ECO:0000313" key="2">
    <source>
        <dbReference type="EMBL" id="MFG6467641.1"/>
    </source>
</evidence>
<sequence>MRTSDNVEQVMPRYYAQRAAEYERVFDKPHRQPDIATLQAWLRKQFAGRRVLEVATGTGFWLPAATADATAWLGTDLNPEVLAVAQQKPLDFHKVRFQHADAYALAATVAPGGFDAAFAGLWFSHVPMSRRAAWLAQLHACLQPGARVVLMDNRYVAGDSTPITRHDDEGNGFQQRQLSDGSTHEVLKNFPTAAEFAALLGGRAFEFRELTYFWTLVYEV</sequence>
<dbReference type="SUPFAM" id="SSF53335">
    <property type="entry name" value="S-adenosyl-L-methionine-dependent methyltransferases"/>
    <property type="match status" value="1"/>
</dbReference>
<dbReference type="PANTHER" id="PTHR43591">
    <property type="entry name" value="METHYLTRANSFERASE"/>
    <property type="match status" value="1"/>
</dbReference>
<protein>
    <submittedName>
        <fullName evidence="2">Class I SAM-dependent methyltransferase</fullName>
        <ecNumber evidence="2">2.1.1.-</ecNumber>
    </submittedName>
</protein>
<gene>
    <name evidence="2" type="ORF">ACG01O_13535</name>
</gene>
<reference evidence="2 3" key="1">
    <citation type="submission" date="2024-08" db="EMBL/GenBank/DDBJ databases">
        <authorList>
            <person name="Lu H."/>
        </authorList>
    </citation>
    <scope>NUCLEOTIDE SEQUENCE [LARGE SCALE GENOMIC DNA]</scope>
    <source>
        <strain evidence="2 3">BYS87W</strain>
    </source>
</reference>
<dbReference type="Proteomes" id="UP001606303">
    <property type="component" value="Unassembled WGS sequence"/>
</dbReference>
<comment type="caution">
    <text evidence="2">The sequence shown here is derived from an EMBL/GenBank/DDBJ whole genome shotgun (WGS) entry which is preliminary data.</text>
</comment>
<dbReference type="GO" id="GO:0032259">
    <property type="term" value="P:methylation"/>
    <property type="evidence" value="ECO:0007669"/>
    <property type="project" value="UniProtKB-KW"/>
</dbReference>
<dbReference type="CDD" id="cd02440">
    <property type="entry name" value="AdoMet_MTases"/>
    <property type="match status" value="1"/>
</dbReference>
<keyword evidence="3" id="KW-1185">Reference proteome</keyword>
<dbReference type="RefSeq" id="WP_394385408.1">
    <property type="nucleotide sequence ID" value="NZ_JBIGIB010000003.1"/>
</dbReference>
<dbReference type="EMBL" id="JBIGIB010000003">
    <property type="protein sequence ID" value="MFG6467641.1"/>
    <property type="molecule type" value="Genomic_DNA"/>
</dbReference>
<keyword evidence="2" id="KW-0808">Transferase</keyword>
<accession>A0ABW7H079</accession>
<dbReference type="GO" id="GO:0008168">
    <property type="term" value="F:methyltransferase activity"/>
    <property type="evidence" value="ECO:0007669"/>
    <property type="project" value="UniProtKB-KW"/>
</dbReference>
<name>A0ABW7H079_9BURK</name>
<evidence type="ECO:0000259" key="1">
    <source>
        <dbReference type="Pfam" id="PF13649"/>
    </source>
</evidence>
<proteinExistence type="predicted"/>
<dbReference type="Pfam" id="PF13649">
    <property type="entry name" value="Methyltransf_25"/>
    <property type="match status" value="1"/>
</dbReference>
<dbReference type="EC" id="2.1.1.-" evidence="2"/>
<feature type="domain" description="Methyltransferase" evidence="1">
    <location>
        <begin position="51"/>
        <end position="145"/>
    </location>
</feature>
<organism evidence="2 3">
    <name type="scientific">Pelomonas baiyunensis</name>
    <dbReference type="NCBI Taxonomy" id="3299026"/>
    <lineage>
        <taxon>Bacteria</taxon>
        <taxon>Pseudomonadati</taxon>
        <taxon>Pseudomonadota</taxon>
        <taxon>Betaproteobacteria</taxon>
        <taxon>Burkholderiales</taxon>
        <taxon>Sphaerotilaceae</taxon>
        <taxon>Roseateles</taxon>
    </lineage>
</organism>
<keyword evidence="2" id="KW-0489">Methyltransferase</keyword>
<dbReference type="InterPro" id="IPR029063">
    <property type="entry name" value="SAM-dependent_MTases_sf"/>
</dbReference>
<dbReference type="Gene3D" id="3.40.50.150">
    <property type="entry name" value="Vaccinia Virus protein VP39"/>
    <property type="match status" value="1"/>
</dbReference>